<dbReference type="SUPFAM" id="SSF51905">
    <property type="entry name" value="FAD/NAD(P)-binding domain"/>
    <property type="match status" value="1"/>
</dbReference>
<dbReference type="InterPro" id="IPR006076">
    <property type="entry name" value="FAD-dep_OxRdtase"/>
</dbReference>
<dbReference type="Pfam" id="PF01266">
    <property type="entry name" value="DAO"/>
    <property type="match status" value="1"/>
</dbReference>
<name>T1B1L7_9ZZZZ</name>
<dbReference type="AlphaFoldDB" id="T1B1L7"/>
<dbReference type="GO" id="GO:0008445">
    <property type="term" value="F:D-aspartate oxidase activity"/>
    <property type="evidence" value="ECO:0007669"/>
    <property type="project" value="UniProtKB-EC"/>
</dbReference>
<feature type="non-terminal residue" evidence="3">
    <location>
        <position position="124"/>
    </location>
</feature>
<evidence type="ECO:0000313" key="3">
    <source>
        <dbReference type="EMBL" id="EQD46779.1"/>
    </source>
</evidence>
<evidence type="ECO:0000259" key="2">
    <source>
        <dbReference type="Pfam" id="PF01266"/>
    </source>
</evidence>
<feature type="domain" description="FAD dependent oxidoreductase" evidence="2">
    <location>
        <begin position="17"/>
        <end position="122"/>
    </location>
</feature>
<sequence>MILTISGGITLETRTVDVAIIGGGVMGPSVAYHLLSQGLCESVALFEQDPVHLHSSTGLSAGGIRHLFSSAVNIALATYSVRFYEQFAQHMATDAGSGPDVAFRRNGYLFLLDPANERQLLQRR</sequence>
<keyword evidence="1 3" id="KW-0560">Oxidoreductase</keyword>
<dbReference type="Gene3D" id="3.30.9.10">
    <property type="entry name" value="D-Amino Acid Oxidase, subunit A, domain 2"/>
    <property type="match status" value="1"/>
</dbReference>
<organism evidence="3">
    <name type="scientific">mine drainage metagenome</name>
    <dbReference type="NCBI Taxonomy" id="410659"/>
    <lineage>
        <taxon>unclassified sequences</taxon>
        <taxon>metagenomes</taxon>
        <taxon>ecological metagenomes</taxon>
    </lineage>
</organism>
<dbReference type="EMBL" id="AUZX01010619">
    <property type="protein sequence ID" value="EQD46779.1"/>
    <property type="molecule type" value="Genomic_DNA"/>
</dbReference>
<dbReference type="GO" id="GO:0005737">
    <property type="term" value="C:cytoplasm"/>
    <property type="evidence" value="ECO:0007669"/>
    <property type="project" value="TreeGrafter"/>
</dbReference>
<protein>
    <submittedName>
        <fullName evidence="3">FAD dependent oxidoreductase domain protein</fullName>
        <ecNumber evidence="3">1.4.3.1</ecNumber>
    </submittedName>
</protein>
<proteinExistence type="predicted"/>
<dbReference type="Gene3D" id="3.50.50.60">
    <property type="entry name" value="FAD/NAD(P)-binding domain"/>
    <property type="match status" value="1"/>
</dbReference>
<dbReference type="InterPro" id="IPR036188">
    <property type="entry name" value="FAD/NAD-bd_sf"/>
</dbReference>
<accession>T1B1L7</accession>
<reference evidence="3" key="1">
    <citation type="submission" date="2013-08" db="EMBL/GenBank/DDBJ databases">
        <authorList>
            <person name="Mendez C."/>
            <person name="Richter M."/>
            <person name="Ferrer M."/>
            <person name="Sanchez J."/>
        </authorList>
    </citation>
    <scope>NUCLEOTIDE SEQUENCE</scope>
</reference>
<dbReference type="PANTHER" id="PTHR13847:SF287">
    <property type="entry name" value="FAD-DEPENDENT OXIDOREDUCTASE DOMAIN-CONTAINING PROTEIN 1"/>
    <property type="match status" value="1"/>
</dbReference>
<comment type="caution">
    <text evidence="3">The sequence shown here is derived from an EMBL/GenBank/DDBJ whole genome shotgun (WGS) entry which is preliminary data.</text>
</comment>
<dbReference type="PANTHER" id="PTHR13847">
    <property type="entry name" value="SARCOSINE DEHYDROGENASE-RELATED"/>
    <property type="match status" value="1"/>
</dbReference>
<reference evidence="3" key="2">
    <citation type="journal article" date="2014" name="ISME J.">
        <title>Microbial stratification in low pH oxic and suboxic macroscopic growths along an acid mine drainage.</title>
        <authorList>
            <person name="Mendez-Garcia C."/>
            <person name="Mesa V."/>
            <person name="Sprenger R.R."/>
            <person name="Richter M."/>
            <person name="Diez M.S."/>
            <person name="Solano J."/>
            <person name="Bargiela R."/>
            <person name="Golyshina O.V."/>
            <person name="Manteca A."/>
            <person name="Ramos J.L."/>
            <person name="Gallego J.R."/>
            <person name="Llorente I."/>
            <person name="Martins Dos Santos V.A."/>
            <person name="Jensen O.N."/>
            <person name="Pelaez A.I."/>
            <person name="Sanchez J."/>
            <person name="Ferrer M."/>
        </authorList>
    </citation>
    <scope>NUCLEOTIDE SEQUENCE</scope>
</reference>
<gene>
    <name evidence="3" type="ORF">B1A_14469</name>
</gene>
<dbReference type="EC" id="1.4.3.1" evidence="3"/>
<evidence type="ECO:0000256" key="1">
    <source>
        <dbReference type="ARBA" id="ARBA00023002"/>
    </source>
</evidence>